<dbReference type="EMBL" id="CP003876">
    <property type="protein sequence ID" value="AFU02851.1"/>
    <property type="molecule type" value="Genomic_DNA"/>
</dbReference>
<dbReference type="STRING" id="1133849.O3I_024490"/>
<dbReference type="AlphaFoldDB" id="K0F5W3"/>
<evidence type="ECO:0000313" key="2">
    <source>
        <dbReference type="EMBL" id="AFU02851.1"/>
    </source>
</evidence>
<feature type="compositionally biased region" description="Basic and acidic residues" evidence="1">
    <location>
        <begin position="263"/>
        <end position="274"/>
    </location>
</feature>
<proteinExistence type="predicted"/>
<accession>K0F5W3</accession>
<dbReference type="RefSeq" id="WP_014985706.1">
    <property type="nucleotide sequence ID" value="NC_018681.1"/>
</dbReference>
<sequence>MHAPNAIQALMLQSVQNLACNAWRTVRDTHAAGYPAPPPDVVYELAINDRCRIVFEDTAQLVGCPVRWIDFCRESGIRGDEWTSNRHFHDPPLDRSALLTRLGREIHALQDLAGLEAAHALRCGDELAADERAGFRSGIGMTWQRLGAVSHVLELSDKERLHLWSRGGSRNWAKAVATQTQSRTDRDLATEFAAAARANLAPLAMPVSVLRRAGLLHLDMTRHMPIHAEAMVELARAEILALGPSAVSAAPTSDTVTEAGVKSPREIDSGKAIDDAIDAATVAEDFTDTSPPPSQPAPGAASTAPGYGSEP</sequence>
<dbReference type="HOGENOM" id="CLU_893805_0_0_11"/>
<dbReference type="KEGG" id="nbr:O3I_024490"/>
<name>K0F5W3_NOCB7</name>
<reference evidence="2 3" key="1">
    <citation type="journal article" date="2012" name="J. Bacteriol.">
        <title>Complete genome sequence of Nocardia brasiliensis HUJEG-1.</title>
        <authorList>
            <person name="Vera-Cabrera L."/>
            <person name="Ortiz-Lopez R."/>
            <person name="Elizondo-Gonzalez R."/>
            <person name="Perez-Maya A.A."/>
            <person name="Ocampo-Candiani J."/>
        </authorList>
    </citation>
    <scope>NUCLEOTIDE SEQUENCE [LARGE SCALE GENOMIC DNA]</scope>
    <source>
        <strain evidence="3">ATCC 700358</strain>
    </source>
</reference>
<keyword evidence="3" id="KW-1185">Reference proteome</keyword>
<evidence type="ECO:0000313" key="3">
    <source>
        <dbReference type="Proteomes" id="UP000006304"/>
    </source>
</evidence>
<gene>
    <name evidence="2" type="ORF">O3I_024490</name>
</gene>
<dbReference type="Proteomes" id="UP000006304">
    <property type="component" value="Chromosome"/>
</dbReference>
<evidence type="ECO:0000256" key="1">
    <source>
        <dbReference type="SAM" id="MobiDB-lite"/>
    </source>
</evidence>
<dbReference type="eggNOG" id="ENOG5032D04">
    <property type="taxonomic scope" value="Bacteria"/>
</dbReference>
<feature type="compositionally biased region" description="Low complexity" evidence="1">
    <location>
        <begin position="297"/>
        <end position="311"/>
    </location>
</feature>
<organism evidence="2 3">
    <name type="scientific">Nocardia brasiliensis (strain ATCC 700358 / HUJEG-1)</name>
    <dbReference type="NCBI Taxonomy" id="1133849"/>
    <lineage>
        <taxon>Bacteria</taxon>
        <taxon>Bacillati</taxon>
        <taxon>Actinomycetota</taxon>
        <taxon>Actinomycetes</taxon>
        <taxon>Mycobacteriales</taxon>
        <taxon>Nocardiaceae</taxon>
        <taxon>Nocardia</taxon>
    </lineage>
</organism>
<feature type="region of interest" description="Disordered" evidence="1">
    <location>
        <begin position="249"/>
        <end position="311"/>
    </location>
</feature>
<protein>
    <submittedName>
        <fullName evidence="2">Uncharacterized protein</fullName>
    </submittedName>
</protein>